<evidence type="ECO:0000313" key="1">
    <source>
        <dbReference type="EMBL" id="CAF1650635.1"/>
    </source>
</evidence>
<evidence type="ECO:0000313" key="2">
    <source>
        <dbReference type="Proteomes" id="UP000663828"/>
    </source>
</evidence>
<proteinExistence type="predicted"/>
<comment type="caution">
    <text evidence="1">The sequence shown here is derived from an EMBL/GenBank/DDBJ whole genome shotgun (WGS) entry which is preliminary data.</text>
</comment>
<protein>
    <submittedName>
        <fullName evidence="1">Uncharacterized protein</fullName>
    </submittedName>
</protein>
<sequence length="100" mass="10950">MSKLTKTLADFARNLDNPKPRYGTVSKLAVFWFVPYKTHKTNTNLTKVLIVQHKSWVSFMNLSSSSSCPLGLTPVGANHFMGSDFSIPVDLGPGETAPAH</sequence>
<accession>A0A816EJY4</accession>
<dbReference type="AlphaFoldDB" id="A0A816EJY4"/>
<keyword evidence="2" id="KW-1185">Reference proteome</keyword>
<dbReference type="EMBL" id="CAJNOR010010043">
    <property type="protein sequence ID" value="CAF1650635.1"/>
    <property type="molecule type" value="Genomic_DNA"/>
</dbReference>
<name>A0A816EJY4_ADIRI</name>
<dbReference type="Proteomes" id="UP000663828">
    <property type="component" value="Unassembled WGS sequence"/>
</dbReference>
<gene>
    <name evidence="1" type="ORF">XAT740_LOCUS54897</name>
</gene>
<organism evidence="1 2">
    <name type="scientific">Adineta ricciae</name>
    <name type="common">Rotifer</name>
    <dbReference type="NCBI Taxonomy" id="249248"/>
    <lineage>
        <taxon>Eukaryota</taxon>
        <taxon>Metazoa</taxon>
        <taxon>Spiralia</taxon>
        <taxon>Gnathifera</taxon>
        <taxon>Rotifera</taxon>
        <taxon>Eurotatoria</taxon>
        <taxon>Bdelloidea</taxon>
        <taxon>Adinetida</taxon>
        <taxon>Adinetidae</taxon>
        <taxon>Adineta</taxon>
    </lineage>
</organism>
<reference evidence="1" key="1">
    <citation type="submission" date="2021-02" db="EMBL/GenBank/DDBJ databases">
        <authorList>
            <person name="Nowell W R."/>
        </authorList>
    </citation>
    <scope>NUCLEOTIDE SEQUENCE</scope>
</reference>